<evidence type="ECO:0000313" key="1">
    <source>
        <dbReference type="EMBL" id="QWQ31206.1"/>
    </source>
</evidence>
<reference evidence="1" key="1">
    <citation type="submission" date="2021-06" db="EMBL/GenBank/DDBJ databases">
        <title>An adapted protocol for Saccharibacteria cultivation: two new species join this phylum of Candidate Phyla Radiations.</title>
        <authorList>
            <person name="Ibrahim A."/>
            <person name="Maatouk M."/>
            <person name="Raoult D."/>
            <person name="Bittar F."/>
        </authorList>
    </citation>
    <scope>NUCLEOTIDE SEQUENCE</scope>
    <source>
        <strain evidence="1">IHU2</strain>
    </source>
</reference>
<accession>A0A8F1M985</accession>
<dbReference type="Proteomes" id="UP000677117">
    <property type="component" value="Chromosome"/>
</dbReference>
<organism evidence="1 2">
    <name type="scientific">Candidatus Minimicrobia vallesae</name>
    <dbReference type="NCBI Taxonomy" id="2841264"/>
    <lineage>
        <taxon>Bacteria</taxon>
        <taxon>Candidatus Saccharimonadota</taxon>
        <taxon>Candidatus Saccharimonadota incertae sedis</taxon>
        <taxon>Candidatus Minimicrobia</taxon>
    </lineage>
</organism>
<dbReference type="KEGG" id="mvl:KOY49_03360"/>
<name>A0A8F1M985_9BACT</name>
<proteinExistence type="predicted"/>
<dbReference type="EMBL" id="CP076459">
    <property type="protein sequence ID" value="QWQ31206.1"/>
    <property type="molecule type" value="Genomic_DNA"/>
</dbReference>
<evidence type="ECO:0000313" key="2">
    <source>
        <dbReference type="Proteomes" id="UP000677117"/>
    </source>
</evidence>
<dbReference type="RefSeq" id="WP_232736002.1">
    <property type="nucleotide sequence ID" value="NZ_CP076459.1"/>
</dbReference>
<dbReference type="AlphaFoldDB" id="A0A8F1M985"/>
<gene>
    <name evidence="1" type="ORF">KOY49_03360</name>
</gene>
<keyword evidence="2" id="KW-1185">Reference proteome</keyword>
<protein>
    <submittedName>
        <fullName evidence="1">FG-GAP repeat protein</fullName>
    </submittedName>
</protein>
<sequence length="176" mass="18858">MSKEQFTLQSNNEYDRPVIEIPKSVVKIGAVALAALGLAGAANALGLFYSPKSPEKGPSPAHQVAQVVEDYSNGIITELPENTEIRTVTLEEGENPTSVAETAMEEYNEENPKNKIDPNEARSSIYETAVYMKDLYKNKTGDSEIQPGSTVNIAIGDINGDGKPSIAITGIEDGSK</sequence>